<dbReference type="Pfam" id="PF12697">
    <property type="entry name" value="Abhydrolase_6"/>
    <property type="match status" value="1"/>
</dbReference>
<evidence type="ECO:0000313" key="3">
    <source>
        <dbReference type="Proteomes" id="UP001141434"/>
    </source>
</evidence>
<keyword evidence="3" id="KW-1185">Reference proteome</keyword>
<dbReference type="PANTHER" id="PTHR37017">
    <property type="entry name" value="AB HYDROLASE-1 DOMAIN-CONTAINING PROTEIN-RELATED"/>
    <property type="match status" value="1"/>
</dbReference>
<reference evidence="2" key="2">
    <citation type="journal article" date="2023" name="IMA Fungus">
        <title>Comparative genomic study of the Penicillium genus elucidates a diverse pangenome and 15 lateral gene transfer events.</title>
        <authorList>
            <person name="Petersen C."/>
            <person name="Sorensen T."/>
            <person name="Nielsen M.R."/>
            <person name="Sondergaard T.E."/>
            <person name="Sorensen J.L."/>
            <person name="Fitzpatrick D.A."/>
            <person name="Frisvad J.C."/>
            <person name="Nielsen K.L."/>
        </authorList>
    </citation>
    <scope>NUCLEOTIDE SEQUENCE</scope>
    <source>
        <strain evidence="2">IBT 34128</strain>
    </source>
</reference>
<dbReference type="AlphaFoldDB" id="A0A9W9K823"/>
<dbReference type="GO" id="GO:0017000">
    <property type="term" value="P:antibiotic biosynthetic process"/>
    <property type="evidence" value="ECO:0007669"/>
    <property type="project" value="UniProtKB-ARBA"/>
</dbReference>
<sequence>MSKPTLIFTPGAWYPAAAFNPLIDLLRDDHRCHTVAFPSVQQSTTVKDLQPDIDTVRALVEEAADAGQEVVVVSHSWSGLPVNSALDGLSKSEREQAGKPGGVVKLVFISAFLPDLGESLIGAFGGTPPDWYNRDLENETVTASDPHQLFFHDVPDGAAWAPTLLPHAWATKVAPATGAAYLNIPASYLLCEEDRAIPIAVQQVMVERAREKGAQIETEKIGTGHTPYLVVPEQVAAYIKRQIGEAV</sequence>
<organism evidence="2 3">
    <name type="scientific">Penicillium alfredii</name>
    <dbReference type="NCBI Taxonomy" id="1506179"/>
    <lineage>
        <taxon>Eukaryota</taxon>
        <taxon>Fungi</taxon>
        <taxon>Dikarya</taxon>
        <taxon>Ascomycota</taxon>
        <taxon>Pezizomycotina</taxon>
        <taxon>Eurotiomycetes</taxon>
        <taxon>Eurotiomycetidae</taxon>
        <taxon>Eurotiales</taxon>
        <taxon>Aspergillaceae</taxon>
        <taxon>Penicillium</taxon>
    </lineage>
</organism>
<dbReference type="GeneID" id="81395077"/>
<dbReference type="PANTHER" id="PTHR37017:SF11">
    <property type="entry name" value="ESTERASE_LIPASE_THIOESTERASE DOMAIN-CONTAINING PROTEIN"/>
    <property type="match status" value="1"/>
</dbReference>
<evidence type="ECO:0000259" key="1">
    <source>
        <dbReference type="Pfam" id="PF12697"/>
    </source>
</evidence>
<comment type="caution">
    <text evidence="2">The sequence shown here is derived from an EMBL/GenBank/DDBJ whole genome shotgun (WGS) entry which is preliminary data.</text>
</comment>
<dbReference type="Gene3D" id="3.40.50.1820">
    <property type="entry name" value="alpha/beta hydrolase"/>
    <property type="match status" value="1"/>
</dbReference>
<dbReference type="RefSeq" id="XP_056511522.1">
    <property type="nucleotide sequence ID" value="XM_056655909.1"/>
</dbReference>
<dbReference type="SUPFAM" id="SSF53474">
    <property type="entry name" value="alpha/beta-Hydrolases"/>
    <property type="match status" value="1"/>
</dbReference>
<accession>A0A9W9K823</accession>
<dbReference type="OrthoDB" id="408373at2759"/>
<protein>
    <submittedName>
        <fullName evidence="2">Alpha/beta-hydrolase</fullName>
    </submittedName>
</protein>
<evidence type="ECO:0000313" key="2">
    <source>
        <dbReference type="EMBL" id="KAJ5095971.1"/>
    </source>
</evidence>
<name>A0A9W9K823_9EURO</name>
<dbReference type="Proteomes" id="UP001141434">
    <property type="component" value="Unassembled WGS sequence"/>
</dbReference>
<dbReference type="InterPro" id="IPR029058">
    <property type="entry name" value="AB_hydrolase_fold"/>
</dbReference>
<feature type="domain" description="AB hydrolase-1" evidence="1">
    <location>
        <begin position="6"/>
        <end position="237"/>
    </location>
</feature>
<dbReference type="GO" id="GO:0072330">
    <property type="term" value="P:monocarboxylic acid biosynthetic process"/>
    <property type="evidence" value="ECO:0007669"/>
    <property type="project" value="UniProtKB-ARBA"/>
</dbReference>
<gene>
    <name evidence="2" type="ORF">NUU61_005327</name>
</gene>
<dbReference type="InterPro" id="IPR052897">
    <property type="entry name" value="Sec-Metab_Biosynth_Hydrolase"/>
</dbReference>
<proteinExistence type="predicted"/>
<dbReference type="EMBL" id="JAPMSZ010000007">
    <property type="protein sequence ID" value="KAJ5095971.1"/>
    <property type="molecule type" value="Genomic_DNA"/>
</dbReference>
<reference evidence="2" key="1">
    <citation type="submission" date="2022-11" db="EMBL/GenBank/DDBJ databases">
        <authorList>
            <person name="Petersen C."/>
        </authorList>
    </citation>
    <scope>NUCLEOTIDE SEQUENCE</scope>
    <source>
        <strain evidence="2">IBT 34128</strain>
    </source>
</reference>
<dbReference type="InterPro" id="IPR000073">
    <property type="entry name" value="AB_hydrolase_1"/>
</dbReference>